<sequence length="36" mass="4346">MVDAHNRIRGGQHVAELKNKIVKTELVNWRELEWFQ</sequence>
<proteinExistence type="predicted"/>
<organism evidence="1">
    <name type="scientific">marine sediment metagenome</name>
    <dbReference type="NCBI Taxonomy" id="412755"/>
    <lineage>
        <taxon>unclassified sequences</taxon>
        <taxon>metagenomes</taxon>
        <taxon>ecological metagenomes</taxon>
    </lineage>
</organism>
<gene>
    <name evidence="1" type="ORF">LCGC14_1411380</name>
</gene>
<dbReference type="EMBL" id="LAZR01009313">
    <property type="protein sequence ID" value="KKM73365.1"/>
    <property type="molecule type" value="Genomic_DNA"/>
</dbReference>
<accession>A0A0F9M9L9</accession>
<protein>
    <submittedName>
        <fullName evidence="1">Uncharacterized protein</fullName>
    </submittedName>
</protein>
<comment type="caution">
    <text evidence="1">The sequence shown here is derived from an EMBL/GenBank/DDBJ whole genome shotgun (WGS) entry which is preliminary data.</text>
</comment>
<name>A0A0F9M9L9_9ZZZZ</name>
<dbReference type="AlphaFoldDB" id="A0A0F9M9L9"/>
<feature type="non-terminal residue" evidence="1">
    <location>
        <position position="36"/>
    </location>
</feature>
<reference evidence="1" key="1">
    <citation type="journal article" date="2015" name="Nature">
        <title>Complex archaea that bridge the gap between prokaryotes and eukaryotes.</title>
        <authorList>
            <person name="Spang A."/>
            <person name="Saw J.H."/>
            <person name="Jorgensen S.L."/>
            <person name="Zaremba-Niedzwiedzka K."/>
            <person name="Martijn J."/>
            <person name="Lind A.E."/>
            <person name="van Eijk R."/>
            <person name="Schleper C."/>
            <person name="Guy L."/>
            <person name="Ettema T.J."/>
        </authorList>
    </citation>
    <scope>NUCLEOTIDE SEQUENCE</scope>
</reference>
<evidence type="ECO:0000313" key="1">
    <source>
        <dbReference type="EMBL" id="KKM73365.1"/>
    </source>
</evidence>